<evidence type="ECO:0000313" key="8">
    <source>
        <dbReference type="EMBL" id="RLE11087.1"/>
    </source>
</evidence>
<gene>
    <name evidence="8" type="ORF">DRJ04_08665</name>
</gene>
<proteinExistence type="inferred from homology"/>
<dbReference type="GO" id="GO:0005524">
    <property type="term" value="F:ATP binding"/>
    <property type="evidence" value="ECO:0007669"/>
    <property type="project" value="UniProtKB-KW"/>
</dbReference>
<keyword evidence="4" id="KW-0547">Nucleotide-binding</keyword>
<evidence type="ECO:0000256" key="3">
    <source>
        <dbReference type="ARBA" id="ARBA00022490"/>
    </source>
</evidence>
<protein>
    <recommendedName>
        <fullName evidence="6">PhoH-like protein</fullName>
    </recommendedName>
</protein>
<dbReference type="InterPro" id="IPR051451">
    <property type="entry name" value="PhoH2-like"/>
</dbReference>
<dbReference type="FunFam" id="3.40.50.300:FF:000013">
    <property type="entry name" value="PhoH family ATPase"/>
    <property type="match status" value="1"/>
</dbReference>
<evidence type="ECO:0000259" key="7">
    <source>
        <dbReference type="Pfam" id="PF02562"/>
    </source>
</evidence>
<dbReference type="PANTHER" id="PTHR30473:SF1">
    <property type="entry name" value="PHOH-LIKE PROTEIN"/>
    <property type="match status" value="1"/>
</dbReference>
<comment type="subcellular location">
    <subcellularLocation>
        <location evidence="1">Cytoplasm</location>
    </subcellularLocation>
</comment>
<comment type="caution">
    <text evidence="8">The sequence shown here is derived from an EMBL/GenBank/DDBJ whole genome shotgun (WGS) entry which is preliminary data.</text>
</comment>
<dbReference type="GO" id="GO:0005829">
    <property type="term" value="C:cytosol"/>
    <property type="evidence" value="ECO:0007669"/>
    <property type="project" value="TreeGrafter"/>
</dbReference>
<accession>A0A662D9A2</accession>
<evidence type="ECO:0000256" key="2">
    <source>
        <dbReference type="ARBA" id="ARBA00010393"/>
    </source>
</evidence>
<dbReference type="Gene3D" id="3.40.50.300">
    <property type="entry name" value="P-loop containing nucleotide triphosphate hydrolases"/>
    <property type="match status" value="1"/>
</dbReference>
<feature type="domain" description="PhoH-like protein" evidence="7">
    <location>
        <begin position="121"/>
        <end position="324"/>
    </location>
</feature>
<dbReference type="PANTHER" id="PTHR30473">
    <property type="entry name" value="PROTEIN PHOH"/>
    <property type="match status" value="1"/>
</dbReference>
<dbReference type="InterPro" id="IPR027417">
    <property type="entry name" value="P-loop_NTPase"/>
</dbReference>
<keyword evidence="3" id="KW-0963">Cytoplasm</keyword>
<comment type="similarity">
    <text evidence="2">Belongs to the PhoH family.</text>
</comment>
<evidence type="ECO:0000313" key="9">
    <source>
        <dbReference type="Proteomes" id="UP000280417"/>
    </source>
</evidence>
<evidence type="ECO:0000256" key="4">
    <source>
        <dbReference type="ARBA" id="ARBA00022741"/>
    </source>
</evidence>
<dbReference type="Pfam" id="PF02562">
    <property type="entry name" value="PhoH"/>
    <property type="match status" value="1"/>
</dbReference>
<keyword evidence="5" id="KW-0067">ATP-binding</keyword>
<organism evidence="8 9">
    <name type="scientific">Aerophobetes bacterium</name>
    <dbReference type="NCBI Taxonomy" id="2030807"/>
    <lineage>
        <taxon>Bacteria</taxon>
        <taxon>Candidatus Aerophobota</taxon>
    </lineage>
</organism>
<dbReference type="SUPFAM" id="SSF52540">
    <property type="entry name" value="P-loop containing nucleoside triphosphate hydrolases"/>
    <property type="match status" value="1"/>
</dbReference>
<evidence type="ECO:0000256" key="5">
    <source>
        <dbReference type="ARBA" id="ARBA00022840"/>
    </source>
</evidence>
<reference evidence="8 9" key="1">
    <citation type="submission" date="2018-06" db="EMBL/GenBank/DDBJ databases">
        <title>Extensive metabolic versatility and redundancy in microbially diverse, dynamic hydrothermal sediments.</title>
        <authorList>
            <person name="Dombrowski N."/>
            <person name="Teske A."/>
            <person name="Baker B.J."/>
        </authorList>
    </citation>
    <scope>NUCLEOTIDE SEQUENCE [LARGE SCALE GENOMIC DNA]</scope>
    <source>
        <strain evidence="8">B3_G15</strain>
    </source>
</reference>
<evidence type="ECO:0000256" key="6">
    <source>
        <dbReference type="ARBA" id="ARBA00039970"/>
    </source>
</evidence>
<dbReference type="EMBL" id="QMQA01000287">
    <property type="protein sequence ID" value="RLE11087.1"/>
    <property type="molecule type" value="Genomic_DNA"/>
</dbReference>
<sequence length="334" mass="37441">MDDTEPLIKNNSDKKVSIEIPSQELQQIVYANNDRLIHFIEKEIGVSVAGRGEKINITGDEVGVAVAKKIFENIFEIGKKKGEVSEKELTYLVNRVKKDANFNVGDFQNKFITIGHNGKVISPKSIGQAKYFDAVMKNDINFVIGPAGTGKTYIAMAFALHYLFAENISRIILTRPVVEAGESLGFLPGDLEQKINPYLRPLYDAIYDMIPYPVFQRYVERGAIEIAPLAYMRGRTLHDAFIILDEAQNTTKGQILMFLTRIGYNSKTIITGDITQIDLPKSTESGLIAASRVLKGIKGISFVYLGPEDVVRHPLVEEIIRAFDRDRGDEIDRR</sequence>
<evidence type="ECO:0000256" key="1">
    <source>
        <dbReference type="ARBA" id="ARBA00004496"/>
    </source>
</evidence>
<dbReference type="AlphaFoldDB" id="A0A662D9A2"/>
<dbReference type="InterPro" id="IPR003714">
    <property type="entry name" value="PhoH"/>
</dbReference>
<name>A0A662D9A2_UNCAE</name>
<dbReference type="Proteomes" id="UP000280417">
    <property type="component" value="Unassembled WGS sequence"/>
</dbReference>